<accession>A0A817FF15</accession>
<evidence type="ECO:0000313" key="1">
    <source>
        <dbReference type="EMBL" id="CAF2745048.1"/>
    </source>
</evidence>
<protein>
    <submittedName>
        <fullName evidence="1">(salmon louse) hypothetical protein</fullName>
    </submittedName>
</protein>
<dbReference type="AlphaFoldDB" id="A0A817FF15"/>
<dbReference type="EMBL" id="CAJNVT010000089">
    <property type="protein sequence ID" value="CAF2745048.1"/>
    <property type="molecule type" value="Genomic_DNA"/>
</dbReference>
<organism evidence="1 2">
    <name type="scientific">Lepeophtheirus salmonis</name>
    <name type="common">Salmon louse</name>
    <name type="synonym">Caligus salmonis</name>
    <dbReference type="NCBI Taxonomy" id="72036"/>
    <lineage>
        <taxon>Eukaryota</taxon>
        <taxon>Metazoa</taxon>
        <taxon>Ecdysozoa</taxon>
        <taxon>Arthropoda</taxon>
        <taxon>Crustacea</taxon>
        <taxon>Multicrustacea</taxon>
        <taxon>Hexanauplia</taxon>
        <taxon>Copepoda</taxon>
        <taxon>Siphonostomatoida</taxon>
        <taxon>Caligidae</taxon>
        <taxon>Lepeophtheirus</taxon>
    </lineage>
</organism>
<evidence type="ECO:0000313" key="2">
    <source>
        <dbReference type="Proteomes" id="UP000675881"/>
    </source>
</evidence>
<sequence length="184" mass="20707">MEDLGRVLGTLCITRQHPQYLGGASKADSIVDSGELIIDKALTITHPGLLSKPFWSLPIFCGSFRESVEGGHREDVERKTSPTNTTTDTVFKLDRYVRTNGRVNDEYVRSFNGQYVGFSPCAPELNNLLCVDLITLTFKCRAEPAFNGIVPLNMLPNMEFVTPRIFNSNHQKRWKQATTIDRVI</sequence>
<name>A0A817FF15_LEPSM</name>
<comment type="caution">
    <text evidence="1">The sequence shown here is derived from an EMBL/GenBank/DDBJ whole genome shotgun (WGS) entry which is preliminary data.</text>
</comment>
<dbReference type="Proteomes" id="UP000675881">
    <property type="component" value="Unassembled WGS sequence"/>
</dbReference>
<proteinExistence type="predicted"/>
<keyword evidence="2" id="KW-1185">Reference proteome</keyword>
<reference evidence="1" key="1">
    <citation type="submission" date="2021-02" db="EMBL/GenBank/DDBJ databases">
        <authorList>
            <person name="Bekaert M."/>
        </authorList>
    </citation>
    <scope>NUCLEOTIDE SEQUENCE</scope>
    <source>
        <strain evidence="1">IoA-00</strain>
    </source>
</reference>
<gene>
    <name evidence="1" type="ORF">LSAA_240</name>
</gene>